<dbReference type="PANTHER" id="PTHR34257">
    <property type="entry name" value="ADAPTER PROTEIN CIKS"/>
    <property type="match status" value="1"/>
</dbReference>
<comment type="catalytic activity">
    <reaction evidence="1">
        <text>S-ubiquitinyl-[E2 ubiquitin-conjugating enzyme]-L-cysteine + [acceptor protein]-L-lysine = [E2 ubiquitin-conjugating enzyme]-L-cysteine + N(6)-ubiquitinyl-[acceptor protein]-L-lysine.</text>
        <dbReference type="EC" id="2.3.2.27"/>
    </reaction>
</comment>
<dbReference type="GO" id="GO:0043123">
    <property type="term" value="P:positive regulation of canonical NF-kappaB signal transduction"/>
    <property type="evidence" value="ECO:0007669"/>
    <property type="project" value="TreeGrafter"/>
</dbReference>
<dbReference type="GO" id="GO:0000209">
    <property type="term" value="P:protein polyubiquitination"/>
    <property type="evidence" value="ECO:0007669"/>
    <property type="project" value="UniProtKB-ARBA"/>
</dbReference>
<dbReference type="EC" id="2.3.2.27" evidence="2"/>
<dbReference type="GO" id="GO:0006959">
    <property type="term" value="P:humoral immune response"/>
    <property type="evidence" value="ECO:0007669"/>
    <property type="project" value="TreeGrafter"/>
</dbReference>
<gene>
    <name evidence="15" type="ORF">AMEX_G7246</name>
</gene>
<evidence type="ECO:0000256" key="11">
    <source>
        <dbReference type="ARBA" id="ARBA00078673"/>
    </source>
</evidence>
<evidence type="ECO:0000256" key="6">
    <source>
        <dbReference type="ARBA" id="ARBA00064316"/>
    </source>
</evidence>
<evidence type="ECO:0000256" key="4">
    <source>
        <dbReference type="ARBA" id="ARBA00022786"/>
    </source>
</evidence>
<name>A0A8T2M8Q4_ASTMX</name>
<sequence length="422" mass="47719">MSKINPEDALPDSDSLPEASSVRPQADPKPLPADPLLPSNETLQSRSSSFSDFSSSSCTSSMASDNRSSYSPYQPPLGLPAGYSPKTPFPSQADGCFSTLEPHKEDWLNPSSYNSVFRGFSNGSRPSCMVSGDFSVFQGESYGSHFLPDGHSPGGSSLEQPHSLHSIPTALAQHSYYPPPCPCPSYRQECCGQGPLDTYWENHRLHQAVQYHVPGSSSCPRRIKQSDRELIHSRHPSVQPQKTSVPSTAPLSLEQRKVFVTYEADDEKHVKEVINFVALLRHNGFYTHIDMFEQQFRSISKIDFMERYIAEKDYLIIIIISPKYYEIVTDASLCMENDETLNTVYIHKQLQNEFIQNGCKNFRFIPVLFPGARKCHVPKWLQNTHIFCWPKDRDDILRRLMRLEKYYPPPIGELPAIVSIPI</sequence>
<feature type="region of interest" description="Disordered" evidence="13">
    <location>
        <begin position="1"/>
        <end position="85"/>
    </location>
</feature>
<dbReference type="EMBL" id="JAICCE010000005">
    <property type="protein sequence ID" value="KAG9277251.1"/>
    <property type="molecule type" value="Genomic_DNA"/>
</dbReference>
<dbReference type="PANTHER" id="PTHR34257:SF3">
    <property type="entry name" value="ADAPTER PROTEIN CIKS-RELATED"/>
    <property type="match status" value="1"/>
</dbReference>
<evidence type="ECO:0000256" key="13">
    <source>
        <dbReference type="SAM" id="MobiDB-lite"/>
    </source>
</evidence>
<evidence type="ECO:0000256" key="8">
    <source>
        <dbReference type="ARBA" id="ARBA00075327"/>
    </source>
</evidence>
<evidence type="ECO:0000256" key="12">
    <source>
        <dbReference type="ARBA" id="ARBA00080040"/>
    </source>
</evidence>
<evidence type="ECO:0000256" key="10">
    <source>
        <dbReference type="ARBA" id="ARBA00078387"/>
    </source>
</evidence>
<comment type="caution">
    <text evidence="15">The sequence shown here is derived from an EMBL/GenBank/DDBJ whole genome shotgun (WGS) entry which is preliminary data.</text>
</comment>
<dbReference type="PROSITE" id="PS51534">
    <property type="entry name" value="SEFIR"/>
    <property type="match status" value="1"/>
</dbReference>
<evidence type="ECO:0000256" key="9">
    <source>
        <dbReference type="ARBA" id="ARBA00076636"/>
    </source>
</evidence>
<reference evidence="15 16" key="1">
    <citation type="submission" date="2021-07" db="EMBL/GenBank/DDBJ databases">
        <authorList>
            <person name="Imarazene B."/>
            <person name="Zahm M."/>
            <person name="Klopp C."/>
            <person name="Cabau C."/>
            <person name="Beille S."/>
            <person name="Jouanno E."/>
            <person name="Castinel A."/>
            <person name="Lluch J."/>
            <person name="Gil L."/>
            <person name="Kuchtly C."/>
            <person name="Lopez Roques C."/>
            <person name="Donnadieu C."/>
            <person name="Parrinello H."/>
            <person name="Journot L."/>
            <person name="Du K."/>
            <person name="Schartl M."/>
            <person name="Retaux S."/>
            <person name="Guiguen Y."/>
        </authorList>
    </citation>
    <scope>NUCLEOTIDE SEQUENCE [LARGE SCALE GENOMIC DNA]</scope>
    <source>
        <strain evidence="15">Pach_M1</strain>
        <tissue evidence="15">Testis</tissue>
    </source>
</reference>
<evidence type="ECO:0000256" key="2">
    <source>
        <dbReference type="ARBA" id="ARBA00012483"/>
    </source>
</evidence>
<protein>
    <recommendedName>
        <fullName evidence="7">E3 ubiquitin ligase TRAF3IP2</fullName>
        <ecNumber evidence="2">2.3.2.27</ecNumber>
    </recommendedName>
    <alternativeName>
        <fullName evidence="8">Adapter protein CIKS</fullName>
    </alternativeName>
    <alternativeName>
        <fullName evidence="9">Connection to IKK and SAPK/JNK</fullName>
    </alternativeName>
    <alternativeName>
        <fullName evidence="12">E3 ubiquitin-protein ligase CIKS</fullName>
    </alternativeName>
    <alternativeName>
        <fullName evidence="10">Nuclear factor NF-kappa-B activator 1</fullName>
    </alternativeName>
    <alternativeName>
        <fullName evidence="11">TRAF3-interacting protein 2</fullName>
    </alternativeName>
</protein>
<accession>A0A8T2M8Q4</accession>
<dbReference type="InterPro" id="IPR053047">
    <property type="entry name" value="E3_ubiq_ligase_TRAF3IP2"/>
</dbReference>
<dbReference type="GO" id="GO:0061630">
    <property type="term" value="F:ubiquitin protein ligase activity"/>
    <property type="evidence" value="ECO:0007669"/>
    <property type="project" value="UniProtKB-EC"/>
</dbReference>
<keyword evidence="5" id="KW-0395">Inflammatory response</keyword>
<dbReference type="GO" id="GO:0006954">
    <property type="term" value="P:inflammatory response"/>
    <property type="evidence" value="ECO:0007669"/>
    <property type="project" value="UniProtKB-KW"/>
</dbReference>
<organism evidence="15 16">
    <name type="scientific">Astyanax mexicanus</name>
    <name type="common">Blind cave fish</name>
    <name type="synonym">Astyanax fasciatus mexicanus</name>
    <dbReference type="NCBI Taxonomy" id="7994"/>
    <lineage>
        <taxon>Eukaryota</taxon>
        <taxon>Metazoa</taxon>
        <taxon>Chordata</taxon>
        <taxon>Craniata</taxon>
        <taxon>Vertebrata</taxon>
        <taxon>Euteleostomi</taxon>
        <taxon>Actinopterygii</taxon>
        <taxon>Neopterygii</taxon>
        <taxon>Teleostei</taxon>
        <taxon>Ostariophysi</taxon>
        <taxon>Characiformes</taxon>
        <taxon>Characoidei</taxon>
        <taxon>Acestrorhamphidae</taxon>
        <taxon>Acestrorhamphinae</taxon>
        <taxon>Astyanax</taxon>
    </lineage>
</organism>
<dbReference type="Proteomes" id="UP000752171">
    <property type="component" value="Unassembled WGS sequence"/>
</dbReference>
<dbReference type="GO" id="GO:0038173">
    <property type="term" value="P:interleukin-17A-mediated signaling pathway"/>
    <property type="evidence" value="ECO:0007669"/>
    <property type="project" value="UniProtKB-ARBA"/>
</dbReference>
<dbReference type="Pfam" id="PF08357">
    <property type="entry name" value="SEFIR"/>
    <property type="match status" value="1"/>
</dbReference>
<feature type="domain" description="SEFIR" evidence="14">
    <location>
        <begin position="255"/>
        <end position="398"/>
    </location>
</feature>
<evidence type="ECO:0000259" key="14">
    <source>
        <dbReference type="PROSITE" id="PS51534"/>
    </source>
</evidence>
<dbReference type="OrthoDB" id="6021171at2759"/>
<proteinExistence type="predicted"/>
<evidence type="ECO:0000313" key="15">
    <source>
        <dbReference type="EMBL" id="KAG9277251.1"/>
    </source>
</evidence>
<evidence type="ECO:0000256" key="3">
    <source>
        <dbReference type="ARBA" id="ARBA00022679"/>
    </source>
</evidence>
<keyword evidence="4" id="KW-0833">Ubl conjugation pathway</keyword>
<evidence type="ECO:0000256" key="7">
    <source>
        <dbReference type="ARBA" id="ARBA00073304"/>
    </source>
</evidence>
<evidence type="ECO:0000256" key="5">
    <source>
        <dbReference type="ARBA" id="ARBA00023198"/>
    </source>
</evidence>
<feature type="compositionally biased region" description="Low complexity" evidence="13">
    <location>
        <begin position="45"/>
        <end position="64"/>
    </location>
</feature>
<dbReference type="InterPro" id="IPR013568">
    <property type="entry name" value="SEFIR_dom"/>
</dbReference>
<evidence type="ECO:0000313" key="16">
    <source>
        <dbReference type="Proteomes" id="UP000752171"/>
    </source>
</evidence>
<comment type="subunit">
    <text evidence="6">Interacts with IKBKG/NF-kappa B essential modulator, with CHUK/IKK-alpha and with IKBKB/IKK-beta. Interacts with TRAF6; this interaction is direct. Interacts with IL17RA and IL17RC. Interacts with IL17RB.</text>
</comment>
<keyword evidence="3" id="KW-0808">Transferase</keyword>
<dbReference type="Gene3D" id="3.40.50.11530">
    <property type="match status" value="1"/>
</dbReference>
<evidence type="ECO:0000256" key="1">
    <source>
        <dbReference type="ARBA" id="ARBA00000900"/>
    </source>
</evidence>
<dbReference type="AlphaFoldDB" id="A0A8T2M8Q4"/>
<dbReference type="GO" id="GO:0005737">
    <property type="term" value="C:cytoplasm"/>
    <property type="evidence" value="ECO:0007669"/>
    <property type="project" value="UniProtKB-ARBA"/>
</dbReference>
<dbReference type="GO" id="GO:0097400">
    <property type="term" value="P:interleukin-17-mediated signaling pathway"/>
    <property type="evidence" value="ECO:0007669"/>
    <property type="project" value="UniProtKB-ARBA"/>
</dbReference>
<dbReference type="FunFam" id="3.40.50.11530:FF:000007">
    <property type="entry name" value="adapter protein CIKS isoform X3"/>
    <property type="match status" value="1"/>
</dbReference>